<proteinExistence type="inferred from homology"/>
<protein>
    <submittedName>
        <fullName evidence="9">ABC transporter permease</fullName>
    </submittedName>
</protein>
<sequence>MMVDTLENPTPVASTQTLVTRSLRKRPRVRSARDVAIWFAVAWLVVLALAAVSAPLLPIPRYDEIVGIPYEPLFSSDGILGTDSIGRSILSRALYGARASFTVGFVAAAIGVVVGGLLGLVAGHFRGFVEAVVDVLAEVVQAFPPMLFLVALAAAIRPTLMTLTVSMAVLMIPAFARMTKGAVVAQSTREFVTAARGMGAGHLRIMFREVLPNTVMSLVSFTIISVALLIVIEGSVSFLGYGIPAPSPSWGGMIAEAQSQLRQHPSAALVPIVLLFLTVFSLNSVGDWLRDRFDVGQSQL</sequence>
<feature type="transmembrane region" description="Helical" evidence="7">
    <location>
        <begin position="215"/>
        <end position="243"/>
    </location>
</feature>
<dbReference type="InterPro" id="IPR035906">
    <property type="entry name" value="MetI-like_sf"/>
</dbReference>
<evidence type="ECO:0000259" key="8">
    <source>
        <dbReference type="PROSITE" id="PS50928"/>
    </source>
</evidence>
<comment type="similarity">
    <text evidence="7">Belongs to the binding-protein-dependent transport system permease family.</text>
</comment>
<evidence type="ECO:0000256" key="4">
    <source>
        <dbReference type="ARBA" id="ARBA00022692"/>
    </source>
</evidence>
<keyword evidence="4 7" id="KW-0812">Transmembrane</keyword>
<dbReference type="InterPro" id="IPR050366">
    <property type="entry name" value="BP-dependent_transpt_permease"/>
</dbReference>
<dbReference type="Proteomes" id="UP001054811">
    <property type="component" value="Chromosome"/>
</dbReference>
<evidence type="ECO:0000313" key="9">
    <source>
        <dbReference type="EMBL" id="UUT34694.1"/>
    </source>
</evidence>
<dbReference type="InterPro" id="IPR000515">
    <property type="entry name" value="MetI-like"/>
</dbReference>
<feature type="domain" description="ABC transmembrane type-1" evidence="8">
    <location>
        <begin position="97"/>
        <end position="286"/>
    </location>
</feature>
<feature type="transmembrane region" description="Helical" evidence="7">
    <location>
        <begin position="145"/>
        <end position="170"/>
    </location>
</feature>
<feature type="transmembrane region" description="Helical" evidence="7">
    <location>
        <begin position="35"/>
        <end position="57"/>
    </location>
</feature>
<keyword evidence="10" id="KW-1185">Reference proteome</keyword>
<reference evidence="9" key="1">
    <citation type="submission" date="2022-01" db="EMBL/GenBank/DDBJ databases">
        <title>Microbacterium eymi and Microbacterium rhizovicinus sp. nov., isolated from the rhizospheric soil of Elymus tsukushiensis, a plant native to the Dokdo Islands, Republic of Korea.</title>
        <authorList>
            <person name="Hwang Y.J."/>
        </authorList>
    </citation>
    <scope>NUCLEOTIDE SEQUENCE</scope>
    <source>
        <strain evidence="9">KUDC0405</strain>
    </source>
</reference>
<dbReference type="RefSeq" id="WP_259611220.1">
    <property type="nucleotide sequence ID" value="NZ_CP091139.2"/>
</dbReference>
<dbReference type="PANTHER" id="PTHR43386:SF1">
    <property type="entry name" value="D,D-DIPEPTIDE TRANSPORT SYSTEM PERMEASE PROTEIN DDPC-RELATED"/>
    <property type="match status" value="1"/>
</dbReference>
<evidence type="ECO:0000256" key="7">
    <source>
        <dbReference type="RuleBase" id="RU363032"/>
    </source>
</evidence>
<name>A0ABY5NHV8_9MICO</name>
<evidence type="ECO:0000256" key="6">
    <source>
        <dbReference type="ARBA" id="ARBA00023136"/>
    </source>
</evidence>
<dbReference type="CDD" id="cd06261">
    <property type="entry name" value="TM_PBP2"/>
    <property type="match status" value="1"/>
</dbReference>
<feature type="transmembrane region" description="Helical" evidence="7">
    <location>
        <begin position="263"/>
        <end position="282"/>
    </location>
</feature>
<evidence type="ECO:0000256" key="3">
    <source>
        <dbReference type="ARBA" id="ARBA00022475"/>
    </source>
</evidence>
<evidence type="ECO:0000256" key="2">
    <source>
        <dbReference type="ARBA" id="ARBA00022448"/>
    </source>
</evidence>
<dbReference type="SUPFAM" id="SSF161098">
    <property type="entry name" value="MetI-like"/>
    <property type="match status" value="1"/>
</dbReference>
<dbReference type="Gene3D" id="1.10.3720.10">
    <property type="entry name" value="MetI-like"/>
    <property type="match status" value="1"/>
</dbReference>
<feature type="transmembrane region" description="Helical" evidence="7">
    <location>
        <begin position="101"/>
        <end position="125"/>
    </location>
</feature>
<evidence type="ECO:0000256" key="5">
    <source>
        <dbReference type="ARBA" id="ARBA00022989"/>
    </source>
</evidence>
<accession>A0ABY5NHV8</accession>
<keyword evidence="3" id="KW-1003">Cell membrane</keyword>
<evidence type="ECO:0000256" key="1">
    <source>
        <dbReference type="ARBA" id="ARBA00004651"/>
    </source>
</evidence>
<comment type="subcellular location">
    <subcellularLocation>
        <location evidence="1 7">Cell membrane</location>
        <topology evidence="1 7">Multi-pass membrane protein</topology>
    </subcellularLocation>
</comment>
<dbReference type="PROSITE" id="PS50928">
    <property type="entry name" value="ABC_TM1"/>
    <property type="match status" value="1"/>
</dbReference>
<dbReference type="Pfam" id="PF00528">
    <property type="entry name" value="BPD_transp_1"/>
    <property type="match status" value="1"/>
</dbReference>
<keyword evidence="5 7" id="KW-1133">Transmembrane helix</keyword>
<evidence type="ECO:0000313" key="10">
    <source>
        <dbReference type="Proteomes" id="UP001054811"/>
    </source>
</evidence>
<keyword evidence="6 7" id="KW-0472">Membrane</keyword>
<dbReference type="PANTHER" id="PTHR43386">
    <property type="entry name" value="OLIGOPEPTIDE TRANSPORT SYSTEM PERMEASE PROTEIN APPC"/>
    <property type="match status" value="1"/>
</dbReference>
<keyword evidence="2 7" id="KW-0813">Transport</keyword>
<organism evidence="9 10">
    <name type="scientific">Microbacterium elymi</name>
    <dbReference type="NCBI Taxonomy" id="2909587"/>
    <lineage>
        <taxon>Bacteria</taxon>
        <taxon>Bacillati</taxon>
        <taxon>Actinomycetota</taxon>
        <taxon>Actinomycetes</taxon>
        <taxon>Micrococcales</taxon>
        <taxon>Microbacteriaceae</taxon>
        <taxon>Microbacterium</taxon>
    </lineage>
</organism>
<dbReference type="EMBL" id="CP091139">
    <property type="protein sequence ID" value="UUT34694.1"/>
    <property type="molecule type" value="Genomic_DNA"/>
</dbReference>
<gene>
    <name evidence="9" type="ORF">L2X98_29930</name>
</gene>